<name>A0ACB9GIS9_9ASTR</name>
<reference evidence="1 2" key="2">
    <citation type="journal article" date="2022" name="Mol. Ecol. Resour.">
        <title>The genomes of chicory, endive, great burdock and yacon provide insights into Asteraceae paleo-polyploidization history and plant inulin production.</title>
        <authorList>
            <person name="Fan W."/>
            <person name="Wang S."/>
            <person name="Wang H."/>
            <person name="Wang A."/>
            <person name="Jiang F."/>
            <person name="Liu H."/>
            <person name="Zhao H."/>
            <person name="Xu D."/>
            <person name="Zhang Y."/>
        </authorList>
    </citation>
    <scope>NUCLEOTIDE SEQUENCE [LARGE SCALE GENOMIC DNA]</scope>
    <source>
        <strain evidence="2">cv. Yunnan</strain>
        <tissue evidence="1">Leaves</tissue>
    </source>
</reference>
<evidence type="ECO:0000313" key="2">
    <source>
        <dbReference type="Proteomes" id="UP001056120"/>
    </source>
</evidence>
<keyword evidence="2" id="KW-1185">Reference proteome</keyword>
<comment type="caution">
    <text evidence="1">The sequence shown here is derived from an EMBL/GenBank/DDBJ whole genome shotgun (WGS) entry which is preliminary data.</text>
</comment>
<evidence type="ECO:0000313" key="1">
    <source>
        <dbReference type="EMBL" id="KAI3783334.1"/>
    </source>
</evidence>
<protein>
    <submittedName>
        <fullName evidence="1">Uncharacterized protein</fullName>
    </submittedName>
</protein>
<accession>A0ACB9GIS9</accession>
<proteinExistence type="predicted"/>
<gene>
    <name evidence="1" type="ORF">L1987_42412</name>
</gene>
<dbReference type="Proteomes" id="UP001056120">
    <property type="component" value="Linkage Group LG14"/>
</dbReference>
<sequence>MMKMGIKEESSVSRNAKHAQALQVYLFEGTQQSKIKVHTRKWEGSEAYRLELYLALPNFCWVCLLYKTIIACLLMSSLTLRYI</sequence>
<reference evidence="2" key="1">
    <citation type="journal article" date="2022" name="Mol. Ecol. Resour.">
        <title>The genomes of chicory, endive, great burdock and yacon provide insights into Asteraceae palaeo-polyploidization history and plant inulin production.</title>
        <authorList>
            <person name="Fan W."/>
            <person name="Wang S."/>
            <person name="Wang H."/>
            <person name="Wang A."/>
            <person name="Jiang F."/>
            <person name="Liu H."/>
            <person name="Zhao H."/>
            <person name="Xu D."/>
            <person name="Zhang Y."/>
        </authorList>
    </citation>
    <scope>NUCLEOTIDE SEQUENCE [LARGE SCALE GENOMIC DNA]</scope>
    <source>
        <strain evidence="2">cv. Yunnan</strain>
    </source>
</reference>
<organism evidence="1 2">
    <name type="scientific">Smallanthus sonchifolius</name>
    <dbReference type="NCBI Taxonomy" id="185202"/>
    <lineage>
        <taxon>Eukaryota</taxon>
        <taxon>Viridiplantae</taxon>
        <taxon>Streptophyta</taxon>
        <taxon>Embryophyta</taxon>
        <taxon>Tracheophyta</taxon>
        <taxon>Spermatophyta</taxon>
        <taxon>Magnoliopsida</taxon>
        <taxon>eudicotyledons</taxon>
        <taxon>Gunneridae</taxon>
        <taxon>Pentapetalae</taxon>
        <taxon>asterids</taxon>
        <taxon>campanulids</taxon>
        <taxon>Asterales</taxon>
        <taxon>Asteraceae</taxon>
        <taxon>Asteroideae</taxon>
        <taxon>Heliantheae alliance</taxon>
        <taxon>Millerieae</taxon>
        <taxon>Smallanthus</taxon>
    </lineage>
</organism>
<dbReference type="EMBL" id="CM042031">
    <property type="protein sequence ID" value="KAI3783334.1"/>
    <property type="molecule type" value="Genomic_DNA"/>
</dbReference>